<accession>A0ABZ2YQ12</accession>
<evidence type="ECO:0000313" key="10">
    <source>
        <dbReference type="Proteomes" id="UP001485459"/>
    </source>
</evidence>
<dbReference type="PANTHER" id="PTHR30572">
    <property type="entry name" value="MEMBRANE COMPONENT OF TRANSPORTER-RELATED"/>
    <property type="match status" value="1"/>
</dbReference>
<evidence type="ECO:0000313" key="9">
    <source>
        <dbReference type="EMBL" id="WZN41605.1"/>
    </source>
</evidence>
<reference evidence="10" key="1">
    <citation type="submission" date="2024-03" db="EMBL/GenBank/DDBJ databases">
        <title>Chitinophaga horti sp. nov., isolated from garden soil.</title>
        <authorList>
            <person name="Lee D.S."/>
            <person name="Han D.M."/>
            <person name="Baek J.H."/>
            <person name="Choi D.G."/>
            <person name="Jeon J.H."/>
            <person name="Jeon C.O."/>
        </authorList>
    </citation>
    <scope>NUCLEOTIDE SEQUENCE [LARGE SCALE GENOMIC DNA]</scope>
    <source>
        <strain evidence="10">GPA1</strain>
    </source>
</reference>
<dbReference type="InterPro" id="IPR050250">
    <property type="entry name" value="Macrolide_Exporter_MacB"/>
</dbReference>
<keyword evidence="5 6" id="KW-0472">Membrane</keyword>
<evidence type="ECO:0000256" key="3">
    <source>
        <dbReference type="ARBA" id="ARBA00022692"/>
    </source>
</evidence>
<feature type="transmembrane region" description="Helical" evidence="6">
    <location>
        <begin position="380"/>
        <end position="398"/>
    </location>
</feature>
<feature type="domain" description="ABC3 transporter permease C-terminal" evidence="7">
    <location>
        <begin position="289"/>
        <end position="405"/>
    </location>
</feature>
<dbReference type="Pfam" id="PF02687">
    <property type="entry name" value="FtsX"/>
    <property type="match status" value="1"/>
</dbReference>
<keyword evidence="4 6" id="KW-1133">Transmembrane helix</keyword>
<evidence type="ECO:0000259" key="7">
    <source>
        <dbReference type="Pfam" id="PF02687"/>
    </source>
</evidence>
<evidence type="ECO:0000256" key="5">
    <source>
        <dbReference type="ARBA" id="ARBA00023136"/>
    </source>
</evidence>
<proteinExistence type="predicted"/>
<keyword evidence="2" id="KW-1003">Cell membrane</keyword>
<evidence type="ECO:0000256" key="4">
    <source>
        <dbReference type="ARBA" id="ARBA00022989"/>
    </source>
</evidence>
<evidence type="ECO:0000256" key="6">
    <source>
        <dbReference type="SAM" id="Phobius"/>
    </source>
</evidence>
<evidence type="ECO:0000256" key="2">
    <source>
        <dbReference type="ARBA" id="ARBA00022475"/>
    </source>
</evidence>
<name>A0ABZ2YQ12_9BACT</name>
<comment type="subcellular location">
    <subcellularLocation>
        <location evidence="1">Cell membrane</location>
        <topology evidence="1">Multi-pass membrane protein</topology>
    </subcellularLocation>
</comment>
<feature type="transmembrane region" description="Helical" evidence="6">
    <location>
        <begin position="21"/>
        <end position="41"/>
    </location>
</feature>
<keyword evidence="3 6" id="KW-0812">Transmembrane</keyword>
<dbReference type="Pfam" id="PF12704">
    <property type="entry name" value="MacB_PCD"/>
    <property type="match status" value="1"/>
</dbReference>
<dbReference type="RefSeq" id="WP_341836454.1">
    <property type="nucleotide sequence ID" value="NZ_CP149822.1"/>
</dbReference>
<organism evidence="9 10">
    <name type="scientific">Chitinophaga pollutisoli</name>
    <dbReference type="NCBI Taxonomy" id="3133966"/>
    <lineage>
        <taxon>Bacteria</taxon>
        <taxon>Pseudomonadati</taxon>
        <taxon>Bacteroidota</taxon>
        <taxon>Chitinophagia</taxon>
        <taxon>Chitinophagales</taxon>
        <taxon>Chitinophagaceae</taxon>
        <taxon>Chitinophaga</taxon>
    </lineage>
</organism>
<dbReference type="PANTHER" id="PTHR30572:SF18">
    <property type="entry name" value="ABC-TYPE MACROLIDE FAMILY EXPORT SYSTEM PERMEASE COMPONENT 2"/>
    <property type="match status" value="1"/>
</dbReference>
<dbReference type="InterPro" id="IPR003838">
    <property type="entry name" value="ABC3_permease_C"/>
</dbReference>
<evidence type="ECO:0000259" key="8">
    <source>
        <dbReference type="Pfam" id="PF12704"/>
    </source>
</evidence>
<protein>
    <submittedName>
        <fullName evidence="9">ABC transporter permease</fullName>
    </submittedName>
</protein>
<feature type="transmembrane region" description="Helical" evidence="6">
    <location>
        <begin position="339"/>
        <end position="360"/>
    </location>
</feature>
<dbReference type="Proteomes" id="UP001485459">
    <property type="component" value="Chromosome"/>
</dbReference>
<sequence length="412" mass="46129">MLRNYLKIAIAVLKRRKFFTFISLFGISFSLTILMVLTSVMDHLVSPSYPDVHRDRSLYSMTLKLTDPKEQGQRTGPFSYHFLHTYVESMKTPEAVAISSIFSPSNTYVNNQKLVIDIKYTNAGFWKVLQFEFLEGKPYTQAQIDAGERVAVITESTRDKYFGKGIPAVGKMLETDNVQYRVAGVVKSVPITQIFAYGDMFLPWTVSAQHAANKGYNGLFIPILLAPSRADVPAMQTEYQHQMSKVPMPLENFTEMESFAKPYLTSFTRMMLGNHDTDGTSTLMIYIGAFLLFFLLLPTLNLVNLNLSRILERASEIGVRKAFGASSGTLVVQFVVENVILTLIGGLIGVLLSFIVIAILNKAELLNHVQLTLNYKVLGVSLLICLFFGCMSGVYPAWRMSRMQIATALKNA</sequence>
<dbReference type="InterPro" id="IPR025857">
    <property type="entry name" value="MacB_PCD"/>
</dbReference>
<dbReference type="EMBL" id="CP149822">
    <property type="protein sequence ID" value="WZN41605.1"/>
    <property type="molecule type" value="Genomic_DNA"/>
</dbReference>
<gene>
    <name evidence="9" type="ORF">WJU16_00950</name>
</gene>
<keyword evidence="10" id="KW-1185">Reference proteome</keyword>
<evidence type="ECO:0000256" key="1">
    <source>
        <dbReference type="ARBA" id="ARBA00004651"/>
    </source>
</evidence>
<feature type="domain" description="MacB-like periplasmic core" evidence="8">
    <location>
        <begin position="20"/>
        <end position="235"/>
    </location>
</feature>
<feature type="transmembrane region" description="Helical" evidence="6">
    <location>
        <begin position="283"/>
        <end position="303"/>
    </location>
</feature>